<keyword evidence="1" id="KW-0812">Transmembrane</keyword>
<keyword evidence="3" id="KW-1185">Reference proteome</keyword>
<evidence type="ECO:0008006" key="4">
    <source>
        <dbReference type="Google" id="ProtNLM"/>
    </source>
</evidence>
<dbReference type="EMBL" id="BAAAMK010000004">
    <property type="protein sequence ID" value="GAA1956879.1"/>
    <property type="molecule type" value="Genomic_DNA"/>
</dbReference>
<dbReference type="Proteomes" id="UP001499954">
    <property type="component" value="Unassembled WGS sequence"/>
</dbReference>
<reference evidence="3" key="1">
    <citation type="journal article" date="2019" name="Int. J. Syst. Evol. Microbiol.">
        <title>The Global Catalogue of Microorganisms (GCM) 10K type strain sequencing project: providing services to taxonomists for standard genome sequencing and annotation.</title>
        <authorList>
            <consortium name="The Broad Institute Genomics Platform"/>
            <consortium name="The Broad Institute Genome Sequencing Center for Infectious Disease"/>
            <person name="Wu L."/>
            <person name="Ma J."/>
        </authorList>
    </citation>
    <scope>NUCLEOTIDE SEQUENCE [LARGE SCALE GENOMIC DNA]</scope>
    <source>
        <strain evidence="3">JCM 13584</strain>
    </source>
</reference>
<gene>
    <name evidence="2" type="ORF">GCM10009717_23950</name>
</gene>
<comment type="caution">
    <text evidence="2">The sequence shown here is derived from an EMBL/GenBank/DDBJ whole genome shotgun (WGS) entry which is preliminary data.</text>
</comment>
<feature type="transmembrane region" description="Helical" evidence="1">
    <location>
        <begin position="12"/>
        <end position="32"/>
    </location>
</feature>
<keyword evidence="1" id="KW-0472">Membrane</keyword>
<evidence type="ECO:0000313" key="3">
    <source>
        <dbReference type="Proteomes" id="UP001499954"/>
    </source>
</evidence>
<organism evidence="2 3">
    <name type="scientific">Agromyces allii</name>
    <dbReference type="NCBI Taxonomy" id="393607"/>
    <lineage>
        <taxon>Bacteria</taxon>
        <taxon>Bacillati</taxon>
        <taxon>Actinomycetota</taxon>
        <taxon>Actinomycetes</taxon>
        <taxon>Micrococcales</taxon>
        <taxon>Microbacteriaceae</taxon>
        <taxon>Agromyces</taxon>
    </lineage>
</organism>
<sequence length="130" mass="13812">MDVATVALEPWSPWPLVFPVLVVIGGAVLTFFGQLRGRRWMRDIGTVVLVAGGLSTVLLLAFLSGTWDQAQRSAALVSLGYSEPTFGGGTGIVGGQPGDIEFNAVRDGEHVTGTLQWQGEDQWKVVEGNG</sequence>
<name>A0ABP5C2R0_9MICO</name>
<protein>
    <recommendedName>
        <fullName evidence="4">DUF4190 domain-containing protein</fullName>
    </recommendedName>
</protein>
<evidence type="ECO:0000313" key="2">
    <source>
        <dbReference type="EMBL" id="GAA1956879.1"/>
    </source>
</evidence>
<evidence type="ECO:0000256" key="1">
    <source>
        <dbReference type="SAM" id="Phobius"/>
    </source>
</evidence>
<accession>A0ABP5C2R0</accession>
<dbReference type="RefSeq" id="WP_157414227.1">
    <property type="nucleotide sequence ID" value="NZ_BAAAMK010000004.1"/>
</dbReference>
<proteinExistence type="predicted"/>
<feature type="transmembrane region" description="Helical" evidence="1">
    <location>
        <begin position="44"/>
        <end position="63"/>
    </location>
</feature>
<keyword evidence="1" id="KW-1133">Transmembrane helix</keyword>